<evidence type="ECO:0000256" key="1">
    <source>
        <dbReference type="ARBA" id="ARBA00022578"/>
    </source>
</evidence>
<comment type="caution">
    <text evidence="4">The sequence shown here is derived from an EMBL/GenBank/DDBJ whole genome shotgun (WGS) entry which is preliminary data.</text>
</comment>
<dbReference type="InterPro" id="IPR001207">
    <property type="entry name" value="Transposase_mutator"/>
</dbReference>
<sequence>MLQTGAKQLLHQAIQAELSSFMANFAGQTDQQGRPLVVRNGYLPQRKIVTGIGSIPIQVPKVRSRGDEAVCFRSSMLPPYVRRSKSVDVALPWLYLKGISAGDMKPALSALLGSESKGLSASVINRLKTQWHDDYEQWRRRRLDKDKWVYLWVDGIYSNLRDDDKLCALVVIGANAQGQKRLLAVEDGVRESKQSWREVLLDLQARGLKDFKLAIGDGALGFWAAVSEIYPDTKRQRCCGSQDSECPQ</sequence>
<proteinExistence type="predicted"/>
<reference evidence="4 5" key="1">
    <citation type="journal article" date="2021" name="Elife">
        <title>Chloroplast acquisition without the gene transfer in kleptoplastic sea slugs, Plakobranchus ocellatus.</title>
        <authorList>
            <person name="Maeda T."/>
            <person name="Takahashi S."/>
            <person name="Yoshida T."/>
            <person name="Shimamura S."/>
            <person name="Takaki Y."/>
            <person name="Nagai Y."/>
            <person name="Toyoda A."/>
            <person name="Suzuki Y."/>
            <person name="Arimoto A."/>
            <person name="Ishii H."/>
            <person name="Satoh N."/>
            <person name="Nishiyama T."/>
            <person name="Hasebe M."/>
            <person name="Maruyama T."/>
            <person name="Minagawa J."/>
            <person name="Obokata J."/>
            <person name="Shigenobu S."/>
        </authorList>
    </citation>
    <scope>NUCLEOTIDE SEQUENCE [LARGE SCALE GENOMIC DNA]</scope>
</reference>
<evidence type="ECO:0000256" key="2">
    <source>
        <dbReference type="ARBA" id="ARBA00023125"/>
    </source>
</evidence>
<dbReference type="Pfam" id="PF00872">
    <property type="entry name" value="Transposase_mut"/>
    <property type="match status" value="1"/>
</dbReference>
<keyword evidence="2" id="KW-0238">DNA-binding</keyword>
<dbReference type="EMBL" id="BMAT01008647">
    <property type="protein sequence ID" value="GFR90074.1"/>
    <property type="molecule type" value="Genomic_DNA"/>
</dbReference>
<keyword evidence="5" id="KW-1185">Reference proteome</keyword>
<dbReference type="NCBIfam" id="NF033543">
    <property type="entry name" value="transpos_IS256"/>
    <property type="match status" value="1"/>
</dbReference>
<keyword evidence="3" id="KW-0233">DNA recombination</keyword>
<accession>A0AAV4GXC5</accession>
<dbReference type="Proteomes" id="UP000762676">
    <property type="component" value="Unassembled WGS sequence"/>
</dbReference>
<gene>
    <name evidence="4" type="ORF">ElyMa_004295200</name>
</gene>
<keyword evidence="1" id="KW-0815">Transposition</keyword>
<evidence type="ECO:0000313" key="4">
    <source>
        <dbReference type="EMBL" id="GFR90074.1"/>
    </source>
</evidence>
<dbReference type="GO" id="GO:0006313">
    <property type="term" value="P:DNA transposition"/>
    <property type="evidence" value="ECO:0007669"/>
    <property type="project" value="InterPro"/>
</dbReference>
<organism evidence="4 5">
    <name type="scientific">Elysia marginata</name>
    <dbReference type="NCBI Taxonomy" id="1093978"/>
    <lineage>
        <taxon>Eukaryota</taxon>
        <taxon>Metazoa</taxon>
        <taxon>Spiralia</taxon>
        <taxon>Lophotrochozoa</taxon>
        <taxon>Mollusca</taxon>
        <taxon>Gastropoda</taxon>
        <taxon>Heterobranchia</taxon>
        <taxon>Euthyneura</taxon>
        <taxon>Panpulmonata</taxon>
        <taxon>Sacoglossa</taxon>
        <taxon>Placobranchoidea</taxon>
        <taxon>Plakobranchidae</taxon>
        <taxon>Elysia</taxon>
    </lineage>
</organism>
<dbReference type="GO" id="GO:0003677">
    <property type="term" value="F:DNA binding"/>
    <property type="evidence" value="ECO:0007669"/>
    <property type="project" value="UniProtKB-KW"/>
</dbReference>
<evidence type="ECO:0000256" key="3">
    <source>
        <dbReference type="ARBA" id="ARBA00023172"/>
    </source>
</evidence>
<name>A0AAV4GXC5_9GAST</name>
<dbReference type="AlphaFoldDB" id="A0AAV4GXC5"/>
<dbReference type="GO" id="GO:0004803">
    <property type="term" value="F:transposase activity"/>
    <property type="evidence" value="ECO:0007669"/>
    <property type="project" value="InterPro"/>
</dbReference>
<evidence type="ECO:0000313" key="5">
    <source>
        <dbReference type="Proteomes" id="UP000762676"/>
    </source>
</evidence>
<protein>
    <submittedName>
        <fullName evidence="4">Transposase</fullName>
    </submittedName>
</protein>
<dbReference type="PANTHER" id="PTHR33217">
    <property type="entry name" value="TRANSPOSASE FOR INSERTION SEQUENCE ELEMENT IS1081"/>
    <property type="match status" value="1"/>
</dbReference>
<dbReference type="PANTHER" id="PTHR33217:SF9">
    <property type="entry name" value="MUTATOR FAMILY TRANSPOSASE"/>
    <property type="match status" value="1"/>
</dbReference>